<dbReference type="PANTHER" id="PTHR33284:SF2">
    <property type="entry name" value="RIBOSOMAL PROTEIN L25_GLN-TRNA SYNTHETASE, ANTI-CODON-BINDING DOMAIN-CONTAINING PROTEIN"/>
    <property type="match status" value="1"/>
</dbReference>
<dbReference type="SUPFAM" id="SSF50715">
    <property type="entry name" value="Ribosomal protein L25-like"/>
    <property type="match status" value="1"/>
</dbReference>
<evidence type="ECO:0000256" key="1">
    <source>
        <dbReference type="SAM" id="Phobius"/>
    </source>
</evidence>
<dbReference type="GO" id="GO:0006412">
    <property type="term" value="P:translation"/>
    <property type="evidence" value="ECO:0007669"/>
    <property type="project" value="InterPro"/>
</dbReference>
<keyword evidence="1" id="KW-1133">Transmembrane helix</keyword>
<dbReference type="PANTHER" id="PTHR33284">
    <property type="entry name" value="RIBOSOMAL PROTEIN L25/GLN-TRNA SYNTHETASE, ANTI-CODON-BINDING DOMAIN-CONTAINING PROTEIN"/>
    <property type="match status" value="1"/>
</dbReference>
<proteinExistence type="predicted"/>
<dbReference type="InterPro" id="IPR029751">
    <property type="entry name" value="Ribosomal_L25_dom"/>
</dbReference>
<accession>A0A8T2YTZ3</accession>
<dbReference type="InterPro" id="IPR011035">
    <property type="entry name" value="Ribosomal_bL25/Gln-tRNA_synth"/>
</dbReference>
<keyword evidence="1" id="KW-0472">Membrane</keyword>
<dbReference type="GO" id="GO:0022625">
    <property type="term" value="C:cytosolic large ribosomal subunit"/>
    <property type="evidence" value="ECO:0007669"/>
    <property type="project" value="TreeGrafter"/>
</dbReference>
<dbReference type="CDD" id="cd00495">
    <property type="entry name" value="Ribosomal_L25_TL5_CTC"/>
    <property type="match status" value="1"/>
</dbReference>
<dbReference type="AlphaFoldDB" id="A0A8T2YTZ3"/>
<dbReference type="EMBL" id="JACEGQ020000005">
    <property type="protein sequence ID" value="KAH8508466.1"/>
    <property type="molecule type" value="Genomic_DNA"/>
</dbReference>
<dbReference type="Proteomes" id="UP000807159">
    <property type="component" value="Chromosome 5"/>
</dbReference>
<feature type="transmembrane region" description="Helical" evidence="1">
    <location>
        <begin position="175"/>
        <end position="193"/>
    </location>
</feature>
<gene>
    <name evidence="2" type="ORF">H0E87_010543</name>
</gene>
<dbReference type="GO" id="GO:0008097">
    <property type="term" value="F:5S rRNA binding"/>
    <property type="evidence" value="ECO:0007669"/>
    <property type="project" value="TreeGrafter"/>
</dbReference>
<dbReference type="InterPro" id="IPR020930">
    <property type="entry name" value="Ribosomal_uL5_bac-type"/>
</dbReference>
<sequence>MAKWWRSLRTAIQYPPPPLSPLQPFHSQSSRYHTIQAIPREVAGRRVSAREREQGRIPAVVFPQSLLDKNPSNGLTSRKRLLTTEKKQIQAILKSVQLPFFCSTTFPLQVRAGSGSSVLLESGTVLPIKIHRSEKTGKILNLVFVWADEGTELKVDVPVVFKGEENCPGLKKGRFFFCPIHFFIYILWGFQMIEVMNFDKKEAL</sequence>
<dbReference type="GO" id="GO:0003735">
    <property type="term" value="F:structural constituent of ribosome"/>
    <property type="evidence" value="ECO:0007669"/>
    <property type="project" value="InterPro"/>
</dbReference>
<evidence type="ECO:0000313" key="2">
    <source>
        <dbReference type="EMBL" id="KAH8508466.1"/>
    </source>
</evidence>
<organism evidence="2 3">
    <name type="scientific">Populus deltoides</name>
    <name type="common">Eastern poplar</name>
    <name type="synonym">Eastern cottonwood</name>
    <dbReference type="NCBI Taxonomy" id="3696"/>
    <lineage>
        <taxon>Eukaryota</taxon>
        <taxon>Viridiplantae</taxon>
        <taxon>Streptophyta</taxon>
        <taxon>Embryophyta</taxon>
        <taxon>Tracheophyta</taxon>
        <taxon>Spermatophyta</taxon>
        <taxon>Magnoliopsida</taxon>
        <taxon>eudicotyledons</taxon>
        <taxon>Gunneridae</taxon>
        <taxon>Pentapetalae</taxon>
        <taxon>rosids</taxon>
        <taxon>fabids</taxon>
        <taxon>Malpighiales</taxon>
        <taxon>Salicaceae</taxon>
        <taxon>Saliceae</taxon>
        <taxon>Populus</taxon>
    </lineage>
</organism>
<reference evidence="2" key="1">
    <citation type="journal article" date="2021" name="J. Hered.">
        <title>Genome Assembly of Salicaceae Populus deltoides (Eastern Cottonwood) I-69 Based on Nanopore Sequencing and Hi-C Technologies.</title>
        <authorList>
            <person name="Bai S."/>
            <person name="Wu H."/>
            <person name="Zhang J."/>
            <person name="Pan Z."/>
            <person name="Zhao W."/>
            <person name="Li Z."/>
            <person name="Tong C."/>
        </authorList>
    </citation>
    <scope>NUCLEOTIDE SEQUENCE</scope>
    <source>
        <tissue evidence="2">Leaf</tissue>
    </source>
</reference>
<keyword evidence="3" id="KW-1185">Reference proteome</keyword>
<evidence type="ECO:0000313" key="3">
    <source>
        <dbReference type="Proteomes" id="UP000807159"/>
    </source>
</evidence>
<protein>
    <submittedName>
        <fullName evidence="2">Uncharacterized protein</fullName>
    </submittedName>
</protein>
<name>A0A8T2YTZ3_POPDE</name>
<comment type="caution">
    <text evidence="2">The sequence shown here is derived from an EMBL/GenBank/DDBJ whole genome shotgun (WGS) entry which is preliminary data.</text>
</comment>
<keyword evidence="1" id="KW-0812">Transmembrane</keyword>